<name>A0A8D8X7G9_9HEMI</name>
<protein>
    <submittedName>
        <fullName evidence="2">Uncharacterized protein</fullName>
    </submittedName>
</protein>
<sequence length="101" mass="11210">MKDVRNLFYLQTFVPTSPIPTLHYRPQQCQGGKNFRVEMLAAQSAVGIQQCCISSNRNVSQEPKKHASSQASTTQIGPRAKNSNFKGCILVRELGTCVLQQ</sequence>
<dbReference type="EMBL" id="HBUF01267354">
    <property type="protein sequence ID" value="CAG6684425.1"/>
    <property type="molecule type" value="Transcribed_RNA"/>
</dbReference>
<organism evidence="2">
    <name type="scientific">Cacopsylla melanoneura</name>
    <dbReference type="NCBI Taxonomy" id="428564"/>
    <lineage>
        <taxon>Eukaryota</taxon>
        <taxon>Metazoa</taxon>
        <taxon>Ecdysozoa</taxon>
        <taxon>Arthropoda</taxon>
        <taxon>Hexapoda</taxon>
        <taxon>Insecta</taxon>
        <taxon>Pterygota</taxon>
        <taxon>Neoptera</taxon>
        <taxon>Paraneoptera</taxon>
        <taxon>Hemiptera</taxon>
        <taxon>Sternorrhyncha</taxon>
        <taxon>Psylloidea</taxon>
        <taxon>Psyllidae</taxon>
        <taxon>Psyllinae</taxon>
        <taxon>Cacopsylla</taxon>
    </lineage>
</organism>
<proteinExistence type="predicted"/>
<accession>A0A8D8X7G9</accession>
<reference evidence="2" key="1">
    <citation type="submission" date="2021-05" db="EMBL/GenBank/DDBJ databases">
        <authorList>
            <person name="Alioto T."/>
            <person name="Alioto T."/>
            <person name="Gomez Garrido J."/>
        </authorList>
    </citation>
    <scope>NUCLEOTIDE SEQUENCE</scope>
</reference>
<evidence type="ECO:0000313" key="2">
    <source>
        <dbReference type="EMBL" id="CAG6684425.1"/>
    </source>
</evidence>
<dbReference type="AlphaFoldDB" id="A0A8D8X7G9"/>
<evidence type="ECO:0000256" key="1">
    <source>
        <dbReference type="SAM" id="MobiDB-lite"/>
    </source>
</evidence>
<feature type="compositionally biased region" description="Polar residues" evidence="1">
    <location>
        <begin position="68"/>
        <end position="81"/>
    </location>
</feature>
<feature type="region of interest" description="Disordered" evidence="1">
    <location>
        <begin position="58"/>
        <end position="81"/>
    </location>
</feature>